<sequence>MKAMVRMRRSTLGIALLLLMAIGLGFWLYPNADHFQTPPYTTEKPLTYLSKVAAGPEGSTIVIGDSRQEIVRMSSEGSIEELVRQDSSDGSRHDFTEIAVAADGTIYVLDTILDGYGLYVQEERIVSYTPGDTKGKLLYTYKGSGTNKRVGLIKGLQVAGDSIYFYINESTSVTLNRLSAAGGKPEQTLAFELPADRYLSEIVGYEAGQIYYSTKRGAIFNVKADGVSEMSYPLEGMDRTRKNFPEGLLLGENGRLYFIDRFVNAVSSMNASDSSDLITVIDEAGLSALAPSAESLDIMDLTLDAAGRMELILGDSKVTISEDKSPAQVLMKLTYDRSTIVKGWVTWLGAAALLIILIFLIRLLYVYVLNRRISLFFKQVFAIVPILIVAMILLSNFIYNSFSSKMEDEMQKQLSLLARNGQNIINGDQLNRLTSPNDYMSKDYQTIRSKMNFLFESEDPANRKGLYSTLYRYENGEIFIIMDDDDGVNMYKPFPVNELNRLVVENGEVVTDRWEDATGKWLYAIGPIYDSTNKIVGVYETGRDVNVLYQSNQTIYKSIMRNIGLISVALIVLVLAVTYYLLSSLRKLRKSVMEMASGNWDVRVNIRSQDEVGDLGEQFNRMAVHIRTYIKDITSFSEASHRFVPQQIFKYLGKKGITDIHLGDQVQQNMTVMVANIRSFHQLSKQLSPKENFDFMNAFLKRFSPFVRTEEGLISKYLGAGFMALFPARNEDALRAAVSIRRELVSYNESLKASGYAPVDLGMAIHKGPLMLGIVGEEQRMEGNVISDDVNITATLERMSDTMGASILVTRTFFDQLRAPERFRFRQLGRVRIEGKDEPIELIDVYEGDSDMERGLKDRTKTMFEKGIMLCQEGRFFDARETFIEVIKINRFDKAAKLYFYLCDEYYQKGSTEGWNGTLAV</sequence>
<dbReference type="PANTHER" id="PTHR43081">
    <property type="entry name" value="ADENYLATE CYCLASE, TERMINAL-DIFFERENTIATION SPECIFIC-RELATED"/>
    <property type="match status" value="1"/>
</dbReference>
<dbReference type="Gene3D" id="3.30.70.1230">
    <property type="entry name" value="Nucleotide cyclase"/>
    <property type="match status" value="1"/>
</dbReference>
<dbReference type="InterPro" id="IPR011042">
    <property type="entry name" value="6-blade_b-propeller_TolB-like"/>
</dbReference>
<dbReference type="RefSeq" id="WP_183557131.1">
    <property type="nucleotide sequence ID" value="NZ_CBCSLB010000001.1"/>
</dbReference>
<dbReference type="GO" id="GO:0005886">
    <property type="term" value="C:plasma membrane"/>
    <property type="evidence" value="ECO:0007669"/>
    <property type="project" value="UniProtKB-SubCell"/>
</dbReference>
<organism evidence="8 9">
    <name type="scientific">Paenibacillus endophyticus</name>
    <dbReference type="NCBI Taxonomy" id="1294268"/>
    <lineage>
        <taxon>Bacteria</taxon>
        <taxon>Bacillati</taxon>
        <taxon>Bacillota</taxon>
        <taxon>Bacilli</taxon>
        <taxon>Bacillales</taxon>
        <taxon>Paenibacillaceae</taxon>
        <taxon>Paenibacillus</taxon>
    </lineage>
</organism>
<dbReference type="GO" id="GO:0006171">
    <property type="term" value="P:cAMP biosynthetic process"/>
    <property type="evidence" value="ECO:0007669"/>
    <property type="project" value="TreeGrafter"/>
</dbReference>
<dbReference type="GO" id="GO:0004016">
    <property type="term" value="F:adenylate cyclase activity"/>
    <property type="evidence" value="ECO:0007669"/>
    <property type="project" value="UniProtKB-ARBA"/>
</dbReference>
<gene>
    <name evidence="8" type="ORF">FHS16_000006</name>
</gene>
<dbReference type="CDD" id="cd06225">
    <property type="entry name" value="HAMP"/>
    <property type="match status" value="1"/>
</dbReference>
<evidence type="ECO:0000256" key="4">
    <source>
        <dbReference type="ARBA" id="ARBA00023136"/>
    </source>
</evidence>
<evidence type="ECO:0000259" key="6">
    <source>
        <dbReference type="PROSITE" id="PS50125"/>
    </source>
</evidence>
<dbReference type="SUPFAM" id="SSF101898">
    <property type="entry name" value="NHL repeat"/>
    <property type="match status" value="1"/>
</dbReference>
<dbReference type="PROSITE" id="PS50125">
    <property type="entry name" value="GUANYLATE_CYCLASE_2"/>
    <property type="match status" value="1"/>
</dbReference>
<dbReference type="InterPro" id="IPR029151">
    <property type="entry name" value="Sensor-like_sf"/>
</dbReference>
<comment type="subcellular location">
    <subcellularLocation>
        <location evidence="1">Cell membrane</location>
    </subcellularLocation>
</comment>
<dbReference type="CDD" id="cd07302">
    <property type="entry name" value="CHD"/>
    <property type="match status" value="1"/>
</dbReference>
<evidence type="ECO:0000313" key="9">
    <source>
        <dbReference type="Proteomes" id="UP000518605"/>
    </source>
</evidence>
<dbReference type="InterPro" id="IPR050697">
    <property type="entry name" value="Adenylyl/Guanylyl_Cyclase_3/4"/>
</dbReference>
<dbReference type="GO" id="GO:0035556">
    <property type="term" value="P:intracellular signal transduction"/>
    <property type="evidence" value="ECO:0007669"/>
    <property type="project" value="InterPro"/>
</dbReference>
<dbReference type="SUPFAM" id="SSF103190">
    <property type="entry name" value="Sensory domain-like"/>
    <property type="match status" value="1"/>
</dbReference>
<keyword evidence="5" id="KW-0812">Transmembrane</keyword>
<dbReference type="SMART" id="SM00044">
    <property type="entry name" value="CYCc"/>
    <property type="match status" value="1"/>
</dbReference>
<keyword evidence="9" id="KW-1185">Reference proteome</keyword>
<dbReference type="AlphaFoldDB" id="A0A7W5C4K0"/>
<dbReference type="PROSITE" id="PS50885">
    <property type="entry name" value="HAMP"/>
    <property type="match status" value="1"/>
</dbReference>
<evidence type="ECO:0000313" key="8">
    <source>
        <dbReference type="EMBL" id="MBB3149974.1"/>
    </source>
</evidence>
<feature type="transmembrane region" description="Helical" evidence="5">
    <location>
        <begin position="380"/>
        <end position="399"/>
    </location>
</feature>
<comment type="caution">
    <text evidence="8">The sequence shown here is derived from an EMBL/GenBank/DDBJ whole genome shotgun (WGS) entry which is preliminary data.</text>
</comment>
<dbReference type="EMBL" id="JACHXW010000001">
    <property type="protein sequence ID" value="MBB3149974.1"/>
    <property type="molecule type" value="Genomic_DNA"/>
</dbReference>
<dbReference type="SUPFAM" id="SSF55073">
    <property type="entry name" value="Nucleotide cyclase"/>
    <property type="match status" value="1"/>
</dbReference>
<dbReference type="InterPro" id="IPR001054">
    <property type="entry name" value="A/G_cyclase"/>
</dbReference>
<dbReference type="PANTHER" id="PTHR43081:SF1">
    <property type="entry name" value="ADENYLATE CYCLASE, TERMINAL-DIFFERENTIATION SPECIFIC"/>
    <property type="match status" value="1"/>
</dbReference>
<proteinExistence type="inferred from homology"/>
<dbReference type="SUPFAM" id="SSF158472">
    <property type="entry name" value="HAMP domain-like"/>
    <property type="match status" value="1"/>
</dbReference>
<evidence type="ECO:0000256" key="1">
    <source>
        <dbReference type="ARBA" id="ARBA00004236"/>
    </source>
</evidence>
<feature type="transmembrane region" description="Helical" evidence="5">
    <location>
        <begin position="344"/>
        <end position="368"/>
    </location>
</feature>
<protein>
    <submittedName>
        <fullName evidence="8">Class 3 adenylate cyclase/HAMP domain-containing protein</fullName>
    </submittedName>
</protein>
<keyword evidence="4 5" id="KW-0472">Membrane</keyword>
<evidence type="ECO:0000256" key="3">
    <source>
        <dbReference type="ARBA" id="ARBA00022475"/>
    </source>
</evidence>
<dbReference type="InterPro" id="IPR029787">
    <property type="entry name" value="Nucleotide_cyclase"/>
</dbReference>
<dbReference type="Gene3D" id="2.120.10.30">
    <property type="entry name" value="TolB, C-terminal domain"/>
    <property type="match status" value="1"/>
</dbReference>
<reference evidence="8 9" key="1">
    <citation type="submission" date="2020-08" db="EMBL/GenBank/DDBJ databases">
        <title>Genomic Encyclopedia of Type Strains, Phase III (KMG-III): the genomes of soil and plant-associated and newly described type strains.</title>
        <authorList>
            <person name="Whitman W."/>
        </authorList>
    </citation>
    <scope>NUCLEOTIDE SEQUENCE [LARGE SCALE GENOMIC DNA]</scope>
    <source>
        <strain evidence="8 9">CECT 8234</strain>
    </source>
</reference>
<comment type="similarity">
    <text evidence="2">Belongs to the adenylyl cyclase class-3 family.</text>
</comment>
<name>A0A7W5C4K0_9BACL</name>
<keyword evidence="5" id="KW-1133">Transmembrane helix</keyword>
<dbReference type="SMART" id="SM00304">
    <property type="entry name" value="HAMP"/>
    <property type="match status" value="1"/>
</dbReference>
<accession>A0A7W5C4K0</accession>
<dbReference type="Proteomes" id="UP000518605">
    <property type="component" value="Unassembled WGS sequence"/>
</dbReference>
<dbReference type="Gene3D" id="6.10.340.10">
    <property type="match status" value="1"/>
</dbReference>
<evidence type="ECO:0000259" key="7">
    <source>
        <dbReference type="PROSITE" id="PS50885"/>
    </source>
</evidence>
<dbReference type="InterPro" id="IPR003660">
    <property type="entry name" value="HAMP_dom"/>
</dbReference>
<dbReference type="Pfam" id="PF00211">
    <property type="entry name" value="Guanylate_cyc"/>
    <property type="match status" value="1"/>
</dbReference>
<feature type="domain" description="HAMP" evidence="7">
    <location>
        <begin position="579"/>
        <end position="631"/>
    </location>
</feature>
<evidence type="ECO:0000256" key="5">
    <source>
        <dbReference type="SAM" id="Phobius"/>
    </source>
</evidence>
<feature type="transmembrane region" description="Helical" evidence="5">
    <location>
        <begin position="563"/>
        <end position="582"/>
    </location>
</feature>
<evidence type="ECO:0000256" key="2">
    <source>
        <dbReference type="ARBA" id="ARBA00005381"/>
    </source>
</evidence>
<dbReference type="Pfam" id="PF00672">
    <property type="entry name" value="HAMP"/>
    <property type="match status" value="1"/>
</dbReference>
<feature type="domain" description="Guanylate cyclase" evidence="6">
    <location>
        <begin position="671"/>
        <end position="797"/>
    </location>
</feature>
<keyword evidence="3" id="KW-1003">Cell membrane</keyword>